<feature type="region of interest" description="Disordered" evidence="1">
    <location>
        <begin position="543"/>
        <end position="571"/>
    </location>
</feature>
<dbReference type="PANTHER" id="PTHR33144:SF52">
    <property type="match status" value="1"/>
</dbReference>
<evidence type="ECO:0000256" key="1">
    <source>
        <dbReference type="SAM" id="MobiDB-lite"/>
    </source>
</evidence>
<dbReference type="Proteomes" id="UP001237642">
    <property type="component" value="Unassembled WGS sequence"/>
</dbReference>
<accession>A0AAD8N028</accession>
<feature type="compositionally biased region" description="Polar residues" evidence="1">
    <location>
        <begin position="543"/>
        <end position="553"/>
    </location>
</feature>
<comment type="caution">
    <text evidence="3">The sequence shown here is derived from an EMBL/GenBank/DDBJ whole genome shotgun (WGS) entry which is preliminary data.</text>
</comment>
<dbReference type="EMBL" id="JAUIZM010000004">
    <property type="protein sequence ID" value="KAK1389928.1"/>
    <property type="molecule type" value="Genomic_DNA"/>
</dbReference>
<reference evidence="3" key="1">
    <citation type="submission" date="2023-02" db="EMBL/GenBank/DDBJ databases">
        <title>Genome of toxic invasive species Heracleum sosnowskyi carries increased number of genes despite the absence of recent whole-genome duplications.</title>
        <authorList>
            <person name="Schelkunov M."/>
            <person name="Shtratnikova V."/>
            <person name="Makarenko M."/>
            <person name="Klepikova A."/>
            <person name="Omelchenko D."/>
            <person name="Novikova G."/>
            <person name="Obukhova E."/>
            <person name="Bogdanov V."/>
            <person name="Penin A."/>
            <person name="Logacheva M."/>
        </authorList>
    </citation>
    <scope>NUCLEOTIDE SEQUENCE</scope>
    <source>
        <strain evidence="3">Hsosn_3</strain>
        <tissue evidence="3">Leaf</tissue>
    </source>
</reference>
<proteinExistence type="predicted"/>
<protein>
    <recommendedName>
        <fullName evidence="2">Transposase-associated domain-containing protein</fullName>
    </recommendedName>
</protein>
<dbReference type="Pfam" id="PF13963">
    <property type="entry name" value="Transpos_assoc"/>
    <property type="match status" value="1"/>
</dbReference>
<evidence type="ECO:0000313" key="3">
    <source>
        <dbReference type="EMBL" id="KAK1389928.1"/>
    </source>
</evidence>
<dbReference type="InterPro" id="IPR029480">
    <property type="entry name" value="Transpos_assoc"/>
</dbReference>
<name>A0AAD8N028_9APIA</name>
<reference evidence="3" key="2">
    <citation type="submission" date="2023-05" db="EMBL/GenBank/DDBJ databases">
        <authorList>
            <person name="Schelkunov M.I."/>
        </authorList>
    </citation>
    <scope>NUCLEOTIDE SEQUENCE</scope>
    <source>
        <strain evidence="3">Hsosn_3</strain>
        <tissue evidence="3">Leaf</tissue>
    </source>
</reference>
<evidence type="ECO:0000259" key="2">
    <source>
        <dbReference type="Pfam" id="PF13963"/>
    </source>
</evidence>
<dbReference type="Pfam" id="PF03004">
    <property type="entry name" value="Transposase_24"/>
    <property type="match status" value="1"/>
</dbReference>
<dbReference type="PANTHER" id="PTHR33144">
    <property type="entry name" value="OS10G0409366 PROTEIN-RELATED"/>
    <property type="match status" value="1"/>
</dbReference>
<feature type="compositionally biased region" description="Basic and acidic residues" evidence="1">
    <location>
        <begin position="554"/>
        <end position="566"/>
    </location>
</feature>
<organism evidence="3 4">
    <name type="scientific">Heracleum sosnowskyi</name>
    <dbReference type="NCBI Taxonomy" id="360622"/>
    <lineage>
        <taxon>Eukaryota</taxon>
        <taxon>Viridiplantae</taxon>
        <taxon>Streptophyta</taxon>
        <taxon>Embryophyta</taxon>
        <taxon>Tracheophyta</taxon>
        <taxon>Spermatophyta</taxon>
        <taxon>Magnoliopsida</taxon>
        <taxon>eudicotyledons</taxon>
        <taxon>Gunneridae</taxon>
        <taxon>Pentapetalae</taxon>
        <taxon>asterids</taxon>
        <taxon>campanulids</taxon>
        <taxon>Apiales</taxon>
        <taxon>Apiaceae</taxon>
        <taxon>Apioideae</taxon>
        <taxon>apioid superclade</taxon>
        <taxon>Tordylieae</taxon>
        <taxon>Tordyliinae</taxon>
        <taxon>Heracleum</taxon>
    </lineage>
</organism>
<evidence type="ECO:0000313" key="4">
    <source>
        <dbReference type="Proteomes" id="UP001237642"/>
    </source>
</evidence>
<dbReference type="InterPro" id="IPR004252">
    <property type="entry name" value="Probable_transposase_24"/>
</dbReference>
<dbReference type="AlphaFoldDB" id="A0AAD8N028"/>
<feature type="domain" description="Transposase-associated" evidence="2">
    <location>
        <begin position="348"/>
        <end position="422"/>
    </location>
</feature>
<keyword evidence="4" id="KW-1185">Reference proteome</keyword>
<gene>
    <name evidence="3" type="ORF">POM88_018106</name>
</gene>
<sequence length="657" mass="75835">MPRILKMKLRVMNVPLKEPEVLQKKHLSGAKNKLKIVVNDNWQACGGDYKEFGTQIGFFMKDGHSFPLTKTWKNMDLAAIERVWVEIHDNANLPPESKKVCIDGMARSWRDWKGRVKKNGYYAFDSNEKRLANCPDGVIAEQWRALIAMWNSEKVQKRAEVNKKNVAKQNFWQSTGKKPLPILKQQLSDEGKSTDRLTVYMASRAASKDEATKKMLENIKLAVGDMPEDLQQDPAAREKLFVDIFGPDKHGRMRCMGRSITPTMIYGRRNGASVGENVRAEFEEKMELQKQEMEARIQEELAAPKFSRLRMVLLMGKTWFISSPASHLQYLISSISSLYRMSLSIINKDWIDLVNRASDGYVSGIEKFIKFAFSNRPPGTKEILCPCKKCSNRYYRDRVTVKEHCVNVGFEKWYKNWTFHGEEYIHLQSTQNQYKEEGKYEDSDVMGDRNVATNMRQLVEEVLGTHDRPREIDEVVQSDEATTKFLELLKDAESQLWEGCEEFTTLSFIVELLHLKAISRWSNKSFTELLKLLKRAMPKSAKIPNSFNGANKMTETKSNRPGRNDDVDTDVGRGMGKATEIALNFVTRTQAHRYVLFNTDAVQPYLQKHLDFLKKTMPRNQGRRIQAEHNEKFDSWFKDYVCGTKENLSEDIKLLAL</sequence>